<feature type="transmembrane region" description="Helical" evidence="10">
    <location>
        <begin position="932"/>
        <end position="957"/>
    </location>
</feature>
<dbReference type="Gene3D" id="1.20.1560.10">
    <property type="entry name" value="ABC transporter type 1, transmembrane domain"/>
    <property type="match status" value="2"/>
</dbReference>
<feature type="region of interest" description="Disordered" evidence="9">
    <location>
        <begin position="817"/>
        <end position="847"/>
    </location>
</feature>
<dbReference type="GO" id="GO:0016887">
    <property type="term" value="F:ATP hydrolysis activity"/>
    <property type="evidence" value="ECO:0007669"/>
    <property type="project" value="InterPro"/>
</dbReference>
<feature type="domain" description="ABC transporter" evidence="11">
    <location>
        <begin position="1200"/>
        <end position="1440"/>
    </location>
</feature>
<evidence type="ECO:0000256" key="10">
    <source>
        <dbReference type="SAM" id="Phobius"/>
    </source>
</evidence>
<feature type="compositionally biased region" description="Basic and acidic residues" evidence="9">
    <location>
        <begin position="87"/>
        <end position="113"/>
    </location>
</feature>
<keyword evidence="7 10" id="KW-1133">Transmembrane helix</keyword>
<feature type="transmembrane region" description="Helical" evidence="10">
    <location>
        <begin position="1107"/>
        <end position="1129"/>
    </location>
</feature>
<evidence type="ECO:0000256" key="8">
    <source>
        <dbReference type="ARBA" id="ARBA00023136"/>
    </source>
</evidence>
<accession>A0A0D2N9M3</accession>
<dbReference type="Pfam" id="PF00005">
    <property type="entry name" value="ABC_tran"/>
    <property type="match status" value="2"/>
</dbReference>
<evidence type="ECO:0000259" key="12">
    <source>
        <dbReference type="PROSITE" id="PS50929"/>
    </source>
</evidence>
<feature type="transmembrane region" description="Helical" evidence="10">
    <location>
        <begin position="995"/>
        <end position="1016"/>
    </location>
</feature>
<evidence type="ECO:0000256" key="3">
    <source>
        <dbReference type="ARBA" id="ARBA00022448"/>
    </source>
</evidence>
<dbReference type="PANTHER" id="PTHR24223">
    <property type="entry name" value="ATP-BINDING CASSETTE SUB-FAMILY C"/>
    <property type="match status" value="1"/>
</dbReference>
<dbReference type="InterPro" id="IPR003439">
    <property type="entry name" value="ABC_transporter-like_ATP-bd"/>
</dbReference>
<evidence type="ECO:0000256" key="1">
    <source>
        <dbReference type="ARBA" id="ARBA00004141"/>
    </source>
</evidence>
<dbReference type="InterPro" id="IPR027417">
    <property type="entry name" value="P-loop_NTPase"/>
</dbReference>
<dbReference type="InterPro" id="IPR050173">
    <property type="entry name" value="ABC_transporter_C-like"/>
</dbReference>
<dbReference type="CDD" id="cd18597">
    <property type="entry name" value="ABC_6TM_YOR1_D1_like"/>
    <property type="match status" value="1"/>
</dbReference>
<dbReference type="SUPFAM" id="SSF52540">
    <property type="entry name" value="P-loop containing nucleoside triphosphate hydrolases"/>
    <property type="match status" value="2"/>
</dbReference>
<evidence type="ECO:0000256" key="4">
    <source>
        <dbReference type="ARBA" id="ARBA00022692"/>
    </source>
</evidence>
<feature type="domain" description="ABC transmembrane type-1" evidence="12">
    <location>
        <begin position="174"/>
        <end position="472"/>
    </location>
</feature>
<dbReference type="CDD" id="cd03244">
    <property type="entry name" value="ABCC_MRP_domain2"/>
    <property type="match status" value="1"/>
</dbReference>
<sequence>MFANPFHPPPAPPGFGSGKVLPKSSAPLLSQLIFQWLGPFLSVGYSRPLEKEDFWELPHDHQTATIAVEMEKNFYARCPPGKRPRHMKDTRDDAPTEPSKERASEGDLPEKNGESIPNVGSLINTSTQTVVSPGVGKPATMRSRINRILGRKPKPQYDESLFLAIHRTFFTRIWVSGVLKLLSDTLKTTTPLVTKVILTWLTESFTYFRATEAERSELGLTKPRGIGYGIGLAVALFVMQEAASLMTNHYMQISMTVGLSVRTGIVGSVFRKSLRLSGKARIDHTTGQITTMISTDATRLDRFSLFSHNLWVSPIQIAIGIGLLLGNLGPSALVGLGVLVLGFPIQLFLVNVMFTQRKKGVKITDKRIRMTTEILQGIRLIKFYAWEEFYTYHIGELRRREVKAVRKVAMARALLIAIVTFIPIGASILSFITYALSGHDLNVAIIFSSLQLFNIIRAPLIFFPFVLSALSDALVALGRIGTFLTSDDLPEAYPIDKSSPSAVKVDGTFVWETVGKPVTDTTGKGKPGMGGGRGGPGGKGKKEQDAKAAPATPGKRWWQRKDKEGKGAALPSTAADIEDEKAGVKEHDQAEKPKEEKEKPFELKDLKFDIPKGAFVGIVGRVGCGKSSVLQALIGEMRKTQGEVLFGGNVSYAPQIPWIRNATLRQNILFGQPDDEEKFREVIRSCSLEHDLEVLPHGEDTEIGEKGINLSGGQKARVSLARAAYSNSDIVLLDDPLSAVDAYVGKSILEACLLSGPLASRTRILVTHALHVLDKTDYIYVMDNGVIIEQGTYTDLMAKSVVFSRLIEEYGSLEAEEAAEEEKTTKKRTRRKESKDPAADDATSEDIDPKKADNAVLMQTEERYTGAVTWTIYRDYLRYAGGVFWAPVILFLLTVTQAAQVGNNLFLGFWTAGSIHGFRQGDYMAVYAGLGIAQAVFTFIYGLSFAIASLVGSLNLFKAALRSVLRSPTSFFDTTPMGRILSRLSKDQDTLDTELAMTLMQFLSTFSSVIGTVGLVFYTFPYLGIIFLPMSIMYYLVAAYYRRSSVETKRLDSLLRSILYGSFSETLTGLATIRAYREQARSIKDAEFGLDMENRAYYMTISIQQWLAIRLDLFGNILIFGIGLFAAGFRHSVEPSKIGVVLSYTLSITQIFSQMVSQFAQNEQNMNAVERVLYYSELEPEGESTTPNDPPPSWPSEGGIKFKDVELSYRDGLPLVLKGISFEVKPGEKIGIVGRTGAGKSSLLQALFRTVELRQGSIEIDGVNIRDIGLTVLRQQLALVPQDGTLFLGTLRDNIDPTGIRTDAELISALQRAWLLPKEGPVDPAVEAKFSLDSTVGDEGGNFSSGEKQLLALCRALVKNSKIIVLDEATSSVDVETDAKLQRTIQVEFSASTLLCIAHRLNTIAYYDRVLVMDEGKIAEFDTVLNLFDKEDSIFRSLCDEANLQRADIVRIRTEHEGILHG</sequence>
<comment type="subcellular location">
    <subcellularLocation>
        <location evidence="1">Membrane</location>
        <topology evidence="1">Multi-pass membrane protein</topology>
    </subcellularLocation>
</comment>
<evidence type="ECO:0000256" key="5">
    <source>
        <dbReference type="ARBA" id="ARBA00022741"/>
    </source>
</evidence>
<keyword evidence="5" id="KW-0547">Nucleotide-binding</keyword>
<evidence type="ECO:0008006" key="15">
    <source>
        <dbReference type="Google" id="ProtNLM"/>
    </source>
</evidence>
<dbReference type="GO" id="GO:0140359">
    <property type="term" value="F:ABC-type transporter activity"/>
    <property type="evidence" value="ECO:0007669"/>
    <property type="project" value="InterPro"/>
</dbReference>
<comment type="similarity">
    <text evidence="2">Belongs to the ABC transporter superfamily. ABCC family. Conjugate transporter (TC 3.A.1.208) subfamily.</text>
</comment>
<feature type="compositionally biased region" description="Gly residues" evidence="9">
    <location>
        <begin position="525"/>
        <end position="538"/>
    </location>
</feature>
<dbReference type="GO" id="GO:0005524">
    <property type="term" value="F:ATP binding"/>
    <property type="evidence" value="ECO:0007669"/>
    <property type="project" value="UniProtKB-KW"/>
</dbReference>
<proteinExistence type="inferred from homology"/>
<dbReference type="STRING" id="945553.A0A0D2N9M3"/>
<feature type="compositionally biased region" description="Basic and acidic residues" evidence="9">
    <location>
        <begin position="580"/>
        <end position="600"/>
    </location>
</feature>
<dbReference type="CDD" id="cd03250">
    <property type="entry name" value="ABCC_MRP_domain1"/>
    <property type="match status" value="1"/>
</dbReference>
<evidence type="ECO:0000256" key="9">
    <source>
        <dbReference type="SAM" id="MobiDB-lite"/>
    </source>
</evidence>
<dbReference type="SUPFAM" id="SSF90123">
    <property type="entry name" value="ABC transporter transmembrane region"/>
    <property type="match status" value="2"/>
</dbReference>
<dbReference type="PROSITE" id="PS50929">
    <property type="entry name" value="ABC_TM1F"/>
    <property type="match status" value="2"/>
</dbReference>
<dbReference type="OMA" id="PYAWPSQ"/>
<dbReference type="InterPro" id="IPR011527">
    <property type="entry name" value="ABC1_TM_dom"/>
</dbReference>
<name>A0A0D2N9M3_HYPSF</name>
<evidence type="ECO:0000256" key="6">
    <source>
        <dbReference type="ARBA" id="ARBA00022840"/>
    </source>
</evidence>
<keyword evidence="3" id="KW-0813">Transport</keyword>
<feature type="domain" description="ABC transporter" evidence="11">
    <location>
        <begin position="584"/>
        <end position="809"/>
    </location>
</feature>
<dbReference type="InterPro" id="IPR017871">
    <property type="entry name" value="ABC_transporter-like_CS"/>
</dbReference>
<dbReference type="FunFam" id="3.40.50.300:FF:000565">
    <property type="entry name" value="ABC bile acid transporter"/>
    <property type="match status" value="1"/>
</dbReference>
<feature type="transmembrane region" description="Helical" evidence="10">
    <location>
        <begin position="309"/>
        <end position="326"/>
    </location>
</feature>
<dbReference type="PROSITE" id="PS00211">
    <property type="entry name" value="ABC_TRANSPORTER_1"/>
    <property type="match status" value="2"/>
</dbReference>
<dbReference type="OrthoDB" id="6500128at2759"/>
<dbReference type="SMART" id="SM00382">
    <property type="entry name" value="AAA"/>
    <property type="match status" value="2"/>
</dbReference>
<evidence type="ECO:0000256" key="7">
    <source>
        <dbReference type="ARBA" id="ARBA00022989"/>
    </source>
</evidence>
<feature type="region of interest" description="Disordered" evidence="9">
    <location>
        <begin position="516"/>
        <end position="600"/>
    </location>
</feature>
<gene>
    <name evidence="13" type="ORF">HYPSUDRAFT_48038</name>
</gene>
<dbReference type="Proteomes" id="UP000054270">
    <property type="component" value="Unassembled WGS sequence"/>
</dbReference>
<evidence type="ECO:0000313" key="13">
    <source>
        <dbReference type="EMBL" id="KJA15814.1"/>
    </source>
</evidence>
<dbReference type="PROSITE" id="PS50893">
    <property type="entry name" value="ABC_TRANSPORTER_2"/>
    <property type="match status" value="2"/>
</dbReference>
<dbReference type="Pfam" id="PF00664">
    <property type="entry name" value="ABC_membrane"/>
    <property type="match status" value="2"/>
</dbReference>
<keyword evidence="8 10" id="KW-0472">Membrane</keyword>
<dbReference type="GO" id="GO:0016020">
    <property type="term" value="C:membrane"/>
    <property type="evidence" value="ECO:0007669"/>
    <property type="project" value="UniProtKB-SubCell"/>
</dbReference>
<evidence type="ECO:0000256" key="2">
    <source>
        <dbReference type="ARBA" id="ARBA00009726"/>
    </source>
</evidence>
<organism evidence="13 14">
    <name type="scientific">Hypholoma sublateritium (strain FD-334 SS-4)</name>
    <dbReference type="NCBI Taxonomy" id="945553"/>
    <lineage>
        <taxon>Eukaryota</taxon>
        <taxon>Fungi</taxon>
        <taxon>Dikarya</taxon>
        <taxon>Basidiomycota</taxon>
        <taxon>Agaricomycotina</taxon>
        <taxon>Agaricomycetes</taxon>
        <taxon>Agaricomycetidae</taxon>
        <taxon>Agaricales</taxon>
        <taxon>Agaricineae</taxon>
        <taxon>Strophariaceae</taxon>
        <taxon>Hypholoma</taxon>
    </lineage>
</organism>
<feature type="transmembrane region" description="Helical" evidence="10">
    <location>
        <begin position="879"/>
        <end position="899"/>
    </location>
</feature>
<dbReference type="FunFam" id="1.20.1560.10:FF:000010">
    <property type="entry name" value="Multidrug resistance-associated ABC transporter"/>
    <property type="match status" value="1"/>
</dbReference>
<feature type="transmembrane region" description="Helical" evidence="10">
    <location>
        <begin position="456"/>
        <end position="477"/>
    </location>
</feature>
<dbReference type="InterPro" id="IPR003593">
    <property type="entry name" value="AAA+_ATPase"/>
</dbReference>
<dbReference type="FunFam" id="1.20.1560.10:FF:000006">
    <property type="entry name" value="ATP-binding cassette, sub-family C (CFTR/MRP), member 9"/>
    <property type="match status" value="1"/>
</dbReference>
<evidence type="ECO:0000313" key="14">
    <source>
        <dbReference type="Proteomes" id="UP000054270"/>
    </source>
</evidence>
<dbReference type="CDD" id="cd18606">
    <property type="entry name" value="ABC_6TM_YOR1_D2_like"/>
    <property type="match status" value="1"/>
</dbReference>
<dbReference type="InterPro" id="IPR036640">
    <property type="entry name" value="ABC1_TM_sf"/>
</dbReference>
<feature type="domain" description="ABC transmembrane type-1" evidence="12">
    <location>
        <begin position="888"/>
        <end position="1161"/>
    </location>
</feature>
<keyword evidence="6" id="KW-0067">ATP-binding</keyword>
<keyword evidence="14" id="KW-1185">Reference proteome</keyword>
<feature type="transmembrane region" description="Helical" evidence="10">
    <location>
        <begin position="1022"/>
        <end position="1041"/>
    </location>
</feature>
<evidence type="ECO:0000259" key="11">
    <source>
        <dbReference type="PROSITE" id="PS50893"/>
    </source>
</evidence>
<feature type="region of interest" description="Disordered" evidence="9">
    <location>
        <begin position="76"/>
        <end position="121"/>
    </location>
</feature>
<dbReference type="EMBL" id="KN817634">
    <property type="protein sequence ID" value="KJA15814.1"/>
    <property type="molecule type" value="Genomic_DNA"/>
</dbReference>
<dbReference type="PANTHER" id="PTHR24223:SF456">
    <property type="entry name" value="MULTIDRUG RESISTANCE-ASSOCIATED PROTEIN LETHAL(2)03659"/>
    <property type="match status" value="1"/>
</dbReference>
<feature type="transmembrane region" description="Helical" evidence="10">
    <location>
        <begin position="413"/>
        <end position="436"/>
    </location>
</feature>
<dbReference type="Gene3D" id="3.40.50.300">
    <property type="entry name" value="P-loop containing nucleotide triphosphate hydrolases"/>
    <property type="match status" value="2"/>
</dbReference>
<dbReference type="FunFam" id="3.40.50.300:FF:000997">
    <property type="entry name" value="Multidrug resistance-associated protein 1"/>
    <property type="match status" value="1"/>
</dbReference>
<protein>
    <recommendedName>
        <fullName evidence="15">Multidrug resistance-associated ABC transporter</fullName>
    </recommendedName>
</protein>
<keyword evidence="4 10" id="KW-0812">Transmembrane</keyword>
<reference evidence="14" key="1">
    <citation type="submission" date="2014-04" db="EMBL/GenBank/DDBJ databases">
        <title>Evolutionary Origins and Diversification of the Mycorrhizal Mutualists.</title>
        <authorList>
            <consortium name="DOE Joint Genome Institute"/>
            <consortium name="Mycorrhizal Genomics Consortium"/>
            <person name="Kohler A."/>
            <person name="Kuo A."/>
            <person name="Nagy L.G."/>
            <person name="Floudas D."/>
            <person name="Copeland A."/>
            <person name="Barry K.W."/>
            <person name="Cichocki N."/>
            <person name="Veneault-Fourrey C."/>
            <person name="LaButti K."/>
            <person name="Lindquist E.A."/>
            <person name="Lipzen A."/>
            <person name="Lundell T."/>
            <person name="Morin E."/>
            <person name="Murat C."/>
            <person name="Riley R."/>
            <person name="Ohm R."/>
            <person name="Sun H."/>
            <person name="Tunlid A."/>
            <person name="Henrissat B."/>
            <person name="Grigoriev I.V."/>
            <person name="Hibbett D.S."/>
            <person name="Martin F."/>
        </authorList>
    </citation>
    <scope>NUCLEOTIDE SEQUENCE [LARGE SCALE GENOMIC DNA]</scope>
    <source>
        <strain evidence="14">FD-334 SS-4</strain>
    </source>
</reference>
<feature type="transmembrane region" description="Helical" evidence="10">
    <location>
        <begin position="332"/>
        <end position="354"/>
    </location>
</feature>
<feature type="transmembrane region" description="Helical" evidence="10">
    <location>
        <begin position="225"/>
        <end position="243"/>
    </location>
</feature>